<name>A0A9Q0YQJ5_HOLLE</name>
<evidence type="ECO:0000256" key="4">
    <source>
        <dbReference type="ARBA" id="ARBA00022692"/>
    </source>
</evidence>
<evidence type="ECO:0000256" key="3">
    <source>
        <dbReference type="ARBA" id="ARBA00022448"/>
    </source>
</evidence>
<dbReference type="GO" id="GO:0046961">
    <property type="term" value="F:proton-transporting ATPase activity, rotational mechanism"/>
    <property type="evidence" value="ECO:0007669"/>
    <property type="project" value="InterPro"/>
</dbReference>
<evidence type="ECO:0000256" key="1">
    <source>
        <dbReference type="ARBA" id="ARBA00004127"/>
    </source>
</evidence>
<keyword evidence="11" id="KW-1185">Reference proteome</keyword>
<dbReference type="PANTHER" id="PTHR12263">
    <property type="entry name" value="VACUOLAR ATP SYNTHASE SUBUNIT H"/>
    <property type="match status" value="1"/>
</dbReference>
<dbReference type="PIRSF" id="PIRSF038097">
    <property type="entry name" value="V-ATP_synth_e1/e2"/>
    <property type="match status" value="1"/>
</dbReference>
<feature type="transmembrane region" description="Helical" evidence="9">
    <location>
        <begin position="38"/>
        <end position="58"/>
    </location>
</feature>
<keyword evidence="6 9" id="KW-1133">Transmembrane helix</keyword>
<keyword evidence="7 9" id="KW-0406">Ion transport</keyword>
<keyword evidence="3 9" id="KW-0813">Transport</keyword>
<evidence type="ECO:0000256" key="5">
    <source>
        <dbReference type="ARBA" id="ARBA00022781"/>
    </source>
</evidence>
<comment type="subcellular location">
    <subcellularLocation>
        <location evidence="1">Endomembrane system</location>
        <topology evidence="1">Multi-pass membrane protein</topology>
    </subcellularLocation>
    <subcellularLocation>
        <location evidence="9">Membrane</location>
        <topology evidence="9">Multi-pass membrane protein</topology>
    </subcellularLocation>
</comment>
<protein>
    <recommendedName>
        <fullName evidence="9">V-type proton ATPase subunit</fullName>
    </recommendedName>
</protein>
<gene>
    <name evidence="10" type="ORF">HOLleu_33638</name>
</gene>
<evidence type="ECO:0000256" key="7">
    <source>
        <dbReference type="ARBA" id="ARBA00023065"/>
    </source>
</evidence>
<accession>A0A9Q0YQJ5</accession>
<sequence length="86" mass="9811">MASAWITVVVVTAFWGFVGIICPFFVPKSSEKGIIQTMLVLTAVCCYLFWLCTFLMQLNPLFGPELETSVLRAILWNWEGKDENFQ</sequence>
<evidence type="ECO:0000256" key="9">
    <source>
        <dbReference type="PIRNR" id="PIRNR038097"/>
    </source>
</evidence>
<reference evidence="10" key="1">
    <citation type="submission" date="2021-10" db="EMBL/GenBank/DDBJ databases">
        <title>Tropical sea cucumber genome reveals ecological adaptation and Cuvierian tubules defense mechanism.</title>
        <authorList>
            <person name="Chen T."/>
        </authorList>
    </citation>
    <scope>NUCLEOTIDE SEQUENCE</scope>
    <source>
        <strain evidence="10">Nanhai2018</strain>
        <tissue evidence="10">Muscle</tissue>
    </source>
</reference>
<comment type="similarity">
    <text evidence="2 9">Belongs to the V-ATPase e1/e2 subunit family.</text>
</comment>
<comment type="subunit">
    <text evidence="9">V-ATPase is a heteromultimeric enzyme made up of two complexes: the ATP-hydrolytic V1 complex and the proton translocation V0 complex.</text>
</comment>
<evidence type="ECO:0000256" key="8">
    <source>
        <dbReference type="ARBA" id="ARBA00023136"/>
    </source>
</evidence>
<dbReference type="Proteomes" id="UP001152320">
    <property type="component" value="Chromosome 17"/>
</dbReference>
<keyword evidence="8 9" id="KW-0472">Membrane</keyword>
<dbReference type="GO" id="GO:0033179">
    <property type="term" value="C:proton-transporting V-type ATPase, V0 domain"/>
    <property type="evidence" value="ECO:0007669"/>
    <property type="project" value="UniProtKB-UniRule"/>
</dbReference>
<evidence type="ECO:0000256" key="6">
    <source>
        <dbReference type="ARBA" id="ARBA00022989"/>
    </source>
</evidence>
<evidence type="ECO:0000256" key="2">
    <source>
        <dbReference type="ARBA" id="ARBA00008328"/>
    </source>
</evidence>
<comment type="caution">
    <text evidence="10">The sequence shown here is derived from an EMBL/GenBank/DDBJ whole genome shotgun (WGS) entry which is preliminary data.</text>
</comment>
<proteinExistence type="inferred from homology"/>
<feature type="transmembrane region" description="Helical" evidence="9">
    <location>
        <begin position="6"/>
        <end position="26"/>
    </location>
</feature>
<dbReference type="InterPro" id="IPR008389">
    <property type="entry name" value="ATPase_V0-cplx_e1/e2_su"/>
</dbReference>
<dbReference type="GO" id="GO:0012505">
    <property type="term" value="C:endomembrane system"/>
    <property type="evidence" value="ECO:0007669"/>
    <property type="project" value="UniProtKB-SubCell"/>
</dbReference>
<comment type="function">
    <text evidence="9">Subunit of the V0 complex of vacuolar(H+)-ATPase (V-ATPase), a multisubunit enzyme composed of a peripheral complex (V1) that hydrolyzes ATP and a membrane integral complex (V0) that translocates protons. V-ATPase is responsible for acidifying and maintaining the pH of intracellular compartments and in some cell types, is targeted to the plasma membrane, where it is responsible for acidifying the extracellular environment.</text>
</comment>
<evidence type="ECO:0000313" key="10">
    <source>
        <dbReference type="EMBL" id="KAJ8025931.1"/>
    </source>
</evidence>
<dbReference type="OrthoDB" id="1508846at2759"/>
<dbReference type="AlphaFoldDB" id="A0A9Q0YQJ5"/>
<dbReference type="PANTHER" id="PTHR12263:SF0">
    <property type="entry name" value="V-TYPE PROTON ATPASE SUBUNIT"/>
    <property type="match status" value="1"/>
</dbReference>
<keyword evidence="4 9" id="KW-0812">Transmembrane</keyword>
<keyword evidence="5 9" id="KW-0375">Hydrogen ion transport</keyword>
<dbReference type="InterPro" id="IPR017385">
    <property type="entry name" value="ATPase_V0-cplx_e1/e2_su_met"/>
</dbReference>
<dbReference type="EMBL" id="JAIZAY010000017">
    <property type="protein sequence ID" value="KAJ8025931.1"/>
    <property type="molecule type" value="Genomic_DNA"/>
</dbReference>
<dbReference type="Pfam" id="PF05493">
    <property type="entry name" value="ATP_synt_H"/>
    <property type="match status" value="1"/>
</dbReference>
<organism evidence="10 11">
    <name type="scientific">Holothuria leucospilota</name>
    <name type="common">Black long sea cucumber</name>
    <name type="synonym">Mertensiothuria leucospilota</name>
    <dbReference type="NCBI Taxonomy" id="206669"/>
    <lineage>
        <taxon>Eukaryota</taxon>
        <taxon>Metazoa</taxon>
        <taxon>Echinodermata</taxon>
        <taxon>Eleutherozoa</taxon>
        <taxon>Echinozoa</taxon>
        <taxon>Holothuroidea</taxon>
        <taxon>Aspidochirotacea</taxon>
        <taxon>Aspidochirotida</taxon>
        <taxon>Holothuriidae</taxon>
        <taxon>Holothuria</taxon>
    </lineage>
</organism>
<evidence type="ECO:0000313" key="11">
    <source>
        <dbReference type="Proteomes" id="UP001152320"/>
    </source>
</evidence>